<keyword evidence="3" id="KW-1185">Reference proteome</keyword>
<organism evidence="2 3">
    <name type="scientific">Methylosinus sporium</name>
    <dbReference type="NCBI Taxonomy" id="428"/>
    <lineage>
        <taxon>Bacteria</taxon>
        <taxon>Pseudomonadati</taxon>
        <taxon>Pseudomonadota</taxon>
        <taxon>Alphaproteobacteria</taxon>
        <taxon>Hyphomicrobiales</taxon>
        <taxon>Methylocystaceae</taxon>
        <taxon>Methylosinus</taxon>
    </lineage>
</organism>
<dbReference type="EMBL" id="PUIV01000031">
    <property type="protein sequence ID" value="PWB92980.1"/>
    <property type="molecule type" value="Genomic_DNA"/>
</dbReference>
<dbReference type="AlphaFoldDB" id="A0A2U1SMZ7"/>
<name>A0A2U1SMZ7_METSR</name>
<gene>
    <name evidence="2" type="ORF">C5689_15410</name>
</gene>
<accession>A0A2U1SMZ7</accession>
<evidence type="ECO:0000313" key="3">
    <source>
        <dbReference type="Proteomes" id="UP000245137"/>
    </source>
</evidence>
<reference evidence="2 3" key="1">
    <citation type="journal article" date="2018" name="Appl. Microbiol. Biotechnol.">
        <title>Co-cultivation of the strictly anaerobic methanogen Methanosarcina barkeri with aerobic methanotrophs in an oxygen-limited membrane bioreactor.</title>
        <authorList>
            <person name="In 't Zandt M.H."/>
            <person name="van den Bosch T.J.M."/>
            <person name="Rijkers R."/>
            <person name="van Kessel M.A.H.J."/>
            <person name="Jetten M.S.M."/>
            <person name="Welte C.U."/>
        </authorList>
    </citation>
    <scope>NUCLEOTIDE SEQUENCE [LARGE SCALE GENOMIC DNA]</scope>
    <source>
        <strain evidence="2 3">DSM 17706</strain>
    </source>
</reference>
<feature type="chain" id="PRO_5015589071" evidence="1">
    <location>
        <begin position="20"/>
        <end position="97"/>
    </location>
</feature>
<sequence length="97" mass="10582">MKRPMSLAAALFFATPAFAVDSTGIPICDALLKRYEECSVELPRANIHAAQKELLEGAMSLRANASNPQLRPSLEKFCADTFEAMKTSSEIKACMSK</sequence>
<dbReference type="OrthoDB" id="8452198at2"/>
<evidence type="ECO:0000313" key="2">
    <source>
        <dbReference type="EMBL" id="PWB92980.1"/>
    </source>
</evidence>
<protein>
    <submittedName>
        <fullName evidence="2">Uncharacterized protein</fullName>
    </submittedName>
</protein>
<keyword evidence="1" id="KW-0732">Signal</keyword>
<comment type="caution">
    <text evidence="2">The sequence shown here is derived from an EMBL/GenBank/DDBJ whole genome shotgun (WGS) entry which is preliminary data.</text>
</comment>
<evidence type="ECO:0000256" key="1">
    <source>
        <dbReference type="SAM" id="SignalP"/>
    </source>
</evidence>
<dbReference type="Proteomes" id="UP000245137">
    <property type="component" value="Unassembled WGS sequence"/>
</dbReference>
<feature type="signal peptide" evidence="1">
    <location>
        <begin position="1"/>
        <end position="19"/>
    </location>
</feature>
<proteinExistence type="predicted"/>